<evidence type="ECO:0000313" key="3">
    <source>
        <dbReference type="Proteomes" id="UP000298652"/>
    </source>
</evidence>
<feature type="compositionally biased region" description="Basic and acidic residues" evidence="1">
    <location>
        <begin position="23"/>
        <end position="32"/>
    </location>
</feature>
<feature type="compositionally biased region" description="Pro residues" evidence="1">
    <location>
        <begin position="1"/>
        <end position="10"/>
    </location>
</feature>
<name>A0A4U6U1E0_SETVI</name>
<reference evidence="2" key="1">
    <citation type="submission" date="2019-03" db="EMBL/GenBank/DDBJ databases">
        <title>WGS assembly of Setaria viridis.</title>
        <authorList>
            <person name="Huang P."/>
            <person name="Jenkins J."/>
            <person name="Grimwood J."/>
            <person name="Barry K."/>
            <person name="Healey A."/>
            <person name="Mamidi S."/>
            <person name="Sreedasyam A."/>
            <person name="Shu S."/>
            <person name="Feldman M."/>
            <person name="Wu J."/>
            <person name="Yu Y."/>
            <person name="Chen C."/>
            <person name="Johnson J."/>
            <person name="Rokhsar D."/>
            <person name="Baxter I."/>
            <person name="Schmutz J."/>
            <person name="Brutnell T."/>
            <person name="Kellogg E."/>
        </authorList>
    </citation>
    <scope>NUCLEOTIDE SEQUENCE [LARGE SCALE GENOMIC DNA]</scope>
</reference>
<sequence>MPPPFPPHPHPQTLGSTGASRRQIPESRRTRADLSSLARFPLRKGRVFSAVSGVMEPMVGNMFRLGRKIGSGSFGEIYLVDSFSGYRRNGSVPLGVRARDALAGAAGFGSCRLGAGQSLPRRSPHFCDGRVASCQLYVP</sequence>
<organism evidence="2 3">
    <name type="scientific">Setaria viridis</name>
    <name type="common">Green bristlegrass</name>
    <name type="synonym">Setaria italica subsp. viridis</name>
    <dbReference type="NCBI Taxonomy" id="4556"/>
    <lineage>
        <taxon>Eukaryota</taxon>
        <taxon>Viridiplantae</taxon>
        <taxon>Streptophyta</taxon>
        <taxon>Embryophyta</taxon>
        <taxon>Tracheophyta</taxon>
        <taxon>Spermatophyta</taxon>
        <taxon>Magnoliopsida</taxon>
        <taxon>Liliopsida</taxon>
        <taxon>Poales</taxon>
        <taxon>Poaceae</taxon>
        <taxon>PACMAD clade</taxon>
        <taxon>Panicoideae</taxon>
        <taxon>Panicodae</taxon>
        <taxon>Paniceae</taxon>
        <taxon>Cenchrinae</taxon>
        <taxon>Setaria</taxon>
    </lineage>
</organism>
<dbReference type="Gramene" id="TKW07323">
    <property type="protein sequence ID" value="TKW07323"/>
    <property type="gene ID" value="SEVIR_7G297806v2"/>
</dbReference>
<dbReference type="Gene3D" id="3.30.200.20">
    <property type="entry name" value="Phosphorylase Kinase, domain 1"/>
    <property type="match status" value="1"/>
</dbReference>
<gene>
    <name evidence="2" type="ORF">SEVIR_7G297806v2</name>
</gene>
<dbReference type="EMBL" id="CM016558">
    <property type="protein sequence ID" value="TKW07323.1"/>
    <property type="molecule type" value="Genomic_DNA"/>
</dbReference>
<accession>A0A4U6U1E0</accession>
<protein>
    <recommendedName>
        <fullName evidence="4">Protein kinase domain-containing protein</fullName>
    </recommendedName>
</protein>
<dbReference type="Proteomes" id="UP000298652">
    <property type="component" value="Chromosome 7"/>
</dbReference>
<evidence type="ECO:0008006" key="4">
    <source>
        <dbReference type="Google" id="ProtNLM"/>
    </source>
</evidence>
<feature type="region of interest" description="Disordered" evidence="1">
    <location>
        <begin position="1"/>
        <end position="32"/>
    </location>
</feature>
<evidence type="ECO:0000313" key="2">
    <source>
        <dbReference type="EMBL" id="TKW07323.1"/>
    </source>
</evidence>
<proteinExistence type="predicted"/>
<dbReference type="AlphaFoldDB" id="A0A4U6U1E0"/>
<keyword evidence="3" id="KW-1185">Reference proteome</keyword>
<evidence type="ECO:0000256" key="1">
    <source>
        <dbReference type="SAM" id="MobiDB-lite"/>
    </source>
</evidence>